<dbReference type="GO" id="GO:0032153">
    <property type="term" value="C:cell division site"/>
    <property type="evidence" value="ECO:0007669"/>
    <property type="project" value="TreeGrafter"/>
</dbReference>
<proteinExistence type="predicted"/>
<evidence type="ECO:0000256" key="1">
    <source>
        <dbReference type="ARBA" id="ARBA00004496"/>
    </source>
</evidence>
<dbReference type="Proteomes" id="UP000564385">
    <property type="component" value="Unassembled WGS sequence"/>
</dbReference>
<dbReference type="InterPro" id="IPR007838">
    <property type="entry name" value="Cell_div_ZapA-like"/>
</dbReference>
<dbReference type="Pfam" id="PF05164">
    <property type="entry name" value="ZapA"/>
    <property type="match status" value="1"/>
</dbReference>
<evidence type="ECO:0000256" key="5">
    <source>
        <dbReference type="ARBA" id="ARBA00023210"/>
    </source>
</evidence>
<dbReference type="GO" id="GO:0000917">
    <property type="term" value="P:division septum assembly"/>
    <property type="evidence" value="ECO:0007669"/>
    <property type="project" value="UniProtKB-KW"/>
</dbReference>
<reference evidence="11 12" key="1">
    <citation type="submission" date="2020-07" db="EMBL/GenBank/DDBJ databases">
        <title>Genomic Encyclopedia of Type Strains, Phase IV (KMG-V): Genome sequencing to study the core and pangenomes of soil and plant-associated prokaryotes.</title>
        <authorList>
            <person name="Whitman W."/>
        </authorList>
    </citation>
    <scope>NUCLEOTIDE SEQUENCE [LARGE SCALE GENOMIC DNA]</scope>
    <source>
        <strain evidence="11 12">M8UP22</strain>
    </source>
</reference>
<evidence type="ECO:0000256" key="9">
    <source>
        <dbReference type="ARBA" id="ARBA00033158"/>
    </source>
</evidence>
<evidence type="ECO:0000256" key="4">
    <source>
        <dbReference type="ARBA" id="ARBA00022618"/>
    </source>
</evidence>
<dbReference type="GO" id="GO:0043093">
    <property type="term" value="P:FtsZ-dependent cytokinesis"/>
    <property type="evidence" value="ECO:0007669"/>
    <property type="project" value="TreeGrafter"/>
</dbReference>
<evidence type="ECO:0000256" key="2">
    <source>
        <dbReference type="ARBA" id="ARBA00015195"/>
    </source>
</evidence>
<sequence length="127" mass="13860">MNQTLEAQTREAQASQSPTPEPAQSQSIAVEIYDQIYHLRGTDPVYIERLAAMVDAKMRAVSAHGNTVDSLRVAVLAALNIADELCCARDRSDNLAGSLQNSQQSLRSRAGNLSHLLDELLEDRKVG</sequence>
<comment type="subunit">
    <text evidence="8">Homodimer. Interacts with FtsZ.</text>
</comment>
<dbReference type="InterPro" id="IPR036192">
    <property type="entry name" value="Cell_div_ZapA-like_sf"/>
</dbReference>
<keyword evidence="6" id="KW-0131">Cell cycle</keyword>
<name>A0A852VQE7_9BACT</name>
<dbReference type="InterPro" id="IPR053712">
    <property type="entry name" value="Bac_CellDiv_Activator"/>
</dbReference>
<comment type="subcellular location">
    <subcellularLocation>
        <location evidence="1">Cytoplasm</location>
    </subcellularLocation>
</comment>
<evidence type="ECO:0000256" key="6">
    <source>
        <dbReference type="ARBA" id="ARBA00023306"/>
    </source>
</evidence>
<accession>A0A852VQE7</accession>
<dbReference type="SUPFAM" id="SSF102829">
    <property type="entry name" value="Cell division protein ZapA-like"/>
    <property type="match status" value="1"/>
</dbReference>
<evidence type="ECO:0000313" key="11">
    <source>
        <dbReference type="EMBL" id="NYF92275.1"/>
    </source>
</evidence>
<comment type="function">
    <text evidence="7">Activator of cell division through the inhibition of FtsZ GTPase activity, therefore promoting FtsZ assembly into bundles of protofilaments necessary for the formation of the division Z ring. It is recruited early at mid-cell but it is not essential for cell division.</text>
</comment>
<evidence type="ECO:0000256" key="7">
    <source>
        <dbReference type="ARBA" id="ARBA00024910"/>
    </source>
</evidence>
<dbReference type="GO" id="GO:0000921">
    <property type="term" value="P:septin ring assembly"/>
    <property type="evidence" value="ECO:0007669"/>
    <property type="project" value="TreeGrafter"/>
</dbReference>
<keyword evidence="4 11" id="KW-0132">Cell division</keyword>
<dbReference type="AlphaFoldDB" id="A0A852VQE7"/>
<keyword evidence="5" id="KW-0717">Septation</keyword>
<evidence type="ECO:0000256" key="3">
    <source>
        <dbReference type="ARBA" id="ARBA00022490"/>
    </source>
</evidence>
<dbReference type="Gene3D" id="6.10.250.790">
    <property type="match status" value="1"/>
</dbReference>
<feature type="region of interest" description="Disordered" evidence="10">
    <location>
        <begin position="1"/>
        <end position="25"/>
    </location>
</feature>
<dbReference type="PANTHER" id="PTHR34981:SF1">
    <property type="entry name" value="CELL DIVISION PROTEIN ZAPA"/>
    <property type="match status" value="1"/>
</dbReference>
<dbReference type="GO" id="GO:0030428">
    <property type="term" value="C:cell septum"/>
    <property type="evidence" value="ECO:0007669"/>
    <property type="project" value="TreeGrafter"/>
</dbReference>
<dbReference type="PANTHER" id="PTHR34981">
    <property type="entry name" value="CELL DIVISION PROTEIN ZAPA"/>
    <property type="match status" value="1"/>
</dbReference>
<gene>
    <name evidence="11" type="ORF">HDF08_004398</name>
</gene>
<protein>
    <recommendedName>
        <fullName evidence="2">Cell division protein ZapA</fullName>
    </recommendedName>
    <alternativeName>
        <fullName evidence="9">Z ring-associated protein ZapA</fullName>
    </alternativeName>
</protein>
<keyword evidence="3" id="KW-0963">Cytoplasm</keyword>
<evidence type="ECO:0000256" key="10">
    <source>
        <dbReference type="SAM" id="MobiDB-lite"/>
    </source>
</evidence>
<evidence type="ECO:0000256" key="8">
    <source>
        <dbReference type="ARBA" id="ARBA00026068"/>
    </source>
</evidence>
<dbReference type="EMBL" id="JACCCU010000004">
    <property type="protein sequence ID" value="NYF92275.1"/>
    <property type="molecule type" value="Genomic_DNA"/>
</dbReference>
<organism evidence="11 12">
    <name type="scientific">Tunturiibacter lichenicola</name>
    <dbReference type="NCBI Taxonomy" id="2051959"/>
    <lineage>
        <taxon>Bacteria</taxon>
        <taxon>Pseudomonadati</taxon>
        <taxon>Acidobacteriota</taxon>
        <taxon>Terriglobia</taxon>
        <taxon>Terriglobales</taxon>
        <taxon>Acidobacteriaceae</taxon>
        <taxon>Tunturiibacter</taxon>
    </lineage>
</organism>
<dbReference type="GO" id="GO:0005829">
    <property type="term" value="C:cytosol"/>
    <property type="evidence" value="ECO:0007669"/>
    <property type="project" value="TreeGrafter"/>
</dbReference>
<comment type="caution">
    <text evidence="11">The sequence shown here is derived from an EMBL/GenBank/DDBJ whole genome shotgun (WGS) entry which is preliminary data.</text>
</comment>
<evidence type="ECO:0000313" key="12">
    <source>
        <dbReference type="Proteomes" id="UP000564385"/>
    </source>
</evidence>